<reference evidence="7 8" key="1">
    <citation type="journal article" date="2016" name="Nat. Commun.">
        <title>Extremotolerant tardigrade genome and improved radiotolerance of human cultured cells by tardigrade-unique protein.</title>
        <authorList>
            <person name="Hashimoto T."/>
            <person name="Horikawa D.D."/>
            <person name="Saito Y."/>
            <person name="Kuwahara H."/>
            <person name="Kozuka-Hata H."/>
            <person name="Shin-I T."/>
            <person name="Minakuchi Y."/>
            <person name="Ohishi K."/>
            <person name="Motoyama A."/>
            <person name="Aizu T."/>
            <person name="Enomoto A."/>
            <person name="Kondo K."/>
            <person name="Tanaka S."/>
            <person name="Hara Y."/>
            <person name="Koshikawa S."/>
            <person name="Sagara H."/>
            <person name="Miura T."/>
            <person name="Yokobori S."/>
            <person name="Miyagawa K."/>
            <person name="Suzuki Y."/>
            <person name="Kubo T."/>
            <person name="Oyama M."/>
            <person name="Kohara Y."/>
            <person name="Fujiyama A."/>
            <person name="Arakawa K."/>
            <person name="Katayama T."/>
            <person name="Toyoda A."/>
            <person name="Kunieda T."/>
        </authorList>
    </citation>
    <scope>NUCLEOTIDE SEQUENCE [LARGE SCALE GENOMIC DNA]</scope>
    <source>
        <strain evidence="7 8">YOKOZUNA-1</strain>
    </source>
</reference>
<gene>
    <name evidence="7" type="primary">RvY_16632-1</name>
    <name evidence="7" type="synonym">RvY_16632.1</name>
    <name evidence="7" type="ORF">RvY_16632</name>
</gene>
<name>A0A1D1VZ67_RAMVA</name>
<dbReference type="Pfam" id="PF02297">
    <property type="entry name" value="COX6B"/>
    <property type="match status" value="1"/>
</dbReference>
<dbReference type="STRING" id="947166.A0A1D1VZ67"/>
<dbReference type="GO" id="GO:0005739">
    <property type="term" value="C:mitochondrion"/>
    <property type="evidence" value="ECO:0007669"/>
    <property type="project" value="UniProtKB-SubCell"/>
</dbReference>
<dbReference type="Proteomes" id="UP000186922">
    <property type="component" value="Unassembled WGS sequence"/>
</dbReference>
<evidence type="ECO:0000313" key="8">
    <source>
        <dbReference type="Proteomes" id="UP000186922"/>
    </source>
</evidence>
<dbReference type="Gene3D" id="1.10.10.140">
    <property type="entry name" value="Cytochrome c oxidase, subunit VIb"/>
    <property type="match status" value="1"/>
</dbReference>
<organism evidence="7 8">
    <name type="scientific">Ramazzottius varieornatus</name>
    <name type="common">Water bear</name>
    <name type="synonym">Tardigrade</name>
    <dbReference type="NCBI Taxonomy" id="947166"/>
    <lineage>
        <taxon>Eukaryota</taxon>
        <taxon>Metazoa</taxon>
        <taxon>Ecdysozoa</taxon>
        <taxon>Tardigrada</taxon>
        <taxon>Eutardigrada</taxon>
        <taxon>Parachela</taxon>
        <taxon>Hypsibioidea</taxon>
        <taxon>Ramazzottiidae</taxon>
        <taxon>Ramazzottius</taxon>
    </lineage>
</organism>
<dbReference type="InterPro" id="IPR036549">
    <property type="entry name" value="CX6/COA6-like_sf"/>
</dbReference>
<evidence type="ECO:0000256" key="3">
    <source>
        <dbReference type="ARBA" id="ARBA00023157"/>
    </source>
</evidence>
<comment type="subcellular location">
    <subcellularLocation>
        <location evidence="1">Mitochondrion</location>
    </subcellularLocation>
</comment>
<dbReference type="FunFam" id="1.10.10.140:FF:000001">
    <property type="entry name" value="Cytochrome c oxidase subunit 6B1"/>
    <property type="match status" value="1"/>
</dbReference>
<evidence type="ECO:0000256" key="4">
    <source>
        <dbReference type="ARBA" id="ARBA00040060"/>
    </source>
</evidence>
<dbReference type="InterPro" id="IPR048280">
    <property type="entry name" value="COX6B-like"/>
</dbReference>
<evidence type="ECO:0000256" key="6">
    <source>
        <dbReference type="SAM" id="MobiDB-lite"/>
    </source>
</evidence>
<keyword evidence="3" id="KW-1015">Disulfide bond</keyword>
<dbReference type="EMBL" id="BDGG01000014">
    <property type="protein sequence ID" value="GAV06685.1"/>
    <property type="molecule type" value="Genomic_DNA"/>
</dbReference>
<dbReference type="PANTHER" id="PTHR11387">
    <property type="entry name" value="CYTOCHROME C OXIDASE SUBUNIT 6B"/>
    <property type="match status" value="1"/>
</dbReference>
<feature type="compositionally biased region" description="Basic and acidic residues" evidence="6">
    <location>
        <begin position="110"/>
        <end position="120"/>
    </location>
</feature>
<proteinExistence type="predicted"/>
<protein>
    <recommendedName>
        <fullName evidence="4">Cytochrome c oxidase subunit 6B1</fullName>
    </recommendedName>
    <alternativeName>
        <fullName evidence="5">Cytochrome c oxidase subunit VIb isoform 1</fullName>
    </alternativeName>
</protein>
<dbReference type="CDD" id="cd00926">
    <property type="entry name" value="Cyt_c_Oxidase_VIb"/>
    <property type="match status" value="1"/>
</dbReference>
<evidence type="ECO:0000313" key="7">
    <source>
        <dbReference type="EMBL" id="GAV06685.1"/>
    </source>
</evidence>
<dbReference type="InterPro" id="IPR003213">
    <property type="entry name" value="Cyt_c_oxidase_su6B"/>
</dbReference>
<keyword evidence="8" id="KW-1185">Reference proteome</keyword>
<evidence type="ECO:0000256" key="5">
    <source>
        <dbReference type="ARBA" id="ARBA00042114"/>
    </source>
</evidence>
<comment type="caution">
    <text evidence="7">The sequence shown here is derived from an EMBL/GenBank/DDBJ whole genome shotgun (WGS) entry which is preliminary data.</text>
</comment>
<feature type="region of interest" description="Disordered" evidence="6">
    <location>
        <begin position="95"/>
        <end position="120"/>
    </location>
</feature>
<accession>A0A1D1VZ67</accession>
<evidence type="ECO:0000256" key="2">
    <source>
        <dbReference type="ARBA" id="ARBA00023128"/>
    </source>
</evidence>
<sequence length="120" mass="14249">MPEPTSIEEREESLEAVKARLERNEFFSAGLDPRFPNQNQAKRCWVNYVDYHRCRKQKGDEYEPCYFFRKVYRNICPHAWVSKWDEQLDAGTFPYDFNKDLQNKQGGQGHDPHGDSHGKH</sequence>
<dbReference type="OrthoDB" id="1107506at2759"/>
<keyword evidence="2" id="KW-0496">Mitochondrion</keyword>
<dbReference type="AlphaFoldDB" id="A0A1D1VZ67"/>
<evidence type="ECO:0000256" key="1">
    <source>
        <dbReference type="ARBA" id="ARBA00004173"/>
    </source>
</evidence>
<dbReference type="SUPFAM" id="SSF47694">
    <property type="entry name" value="Cytochrome c oxidase subunit h"/>
    <property type="match status" value="1"/>
</dbReference>
<dbReference type="GO" id="GO:0045277">
    <property type="term" value="C:respiratory chain complex IV"/>
    <property type="evidence" value="ECO:0007669"/>
    <property type="project" value="InterPro"/>
</dbReference>